<keyword evidence="2" id="KW-0963">Cytoplasm</keyword>
<dbReference type="Proteomes" id="UP001176117">
    <property type="component" value="Unassembled WGS sequence"/>
</dbReference>
<sequence length="117" mass="14282">MDAIDRLFSCSETLLNVLQHENDDRDGKVQHVLQLIDEREKIIEEIKKKNGYQLKDHPKARKFVEMENNIQKEMHRLYEEIRSDLKKWTEKKKLQKMYINLFEQVEISDGRFYDKKQ</sequence>
<evidence type="ECO:0000256" key="7">
    <source>
        <dbReference type="ARBA" id="ARBA00093797"/>
    </source>
</evidence>
<reference evidence="8" key="1">
    <citation type="submission" date="2022-05" db="EMBL/GenBank/DDBJ databases">
        <title>Genome-based reclassification of Anoxybacillus salavatliensis Cihan et al. as a later heterotypic synonym of Anoxybacillus gonensis Belduz et al. 2003.</title>
        <authorList>
            <person name="Inan Bektas K."/>
            <person name="Guler H.I."/>
            <person name="Belduz A.O."/>
            <person name="Canakci S."/>
        </authorList>
    </citation>
    <scope>NUCLEOTIDE SEQUENCE</scope>
    <source>
        <strain evidence="8">NCIMB 13933</strain>
    </source>
</reference>
<keyword evidence="8" id="KW-0969">Cilium</keyword>
<dbReference type="EMBL" id="JAMOGB010000007">
    <property type="protein sequence ID" value="MDO0877947.1"/>
    <property type="molecule type" value="Genomic_DNA"/>
</dbReference>
<comment type="function">
    <text evidence="5">May act as an export chaperone for the filament capping protein FliD.</text>
</comment>
<dbReference type="Pfam" id="PF05400">
    <property type="entry name" value="FliT"/>
    <property type="match status" value="1"/>
</dbReference>
<evidence type="ECO:0000313" key="8">
    <source>
        <dbReference type="EMBL" id="MDO0877947.1"/>
    </source>
</evidence>
<evidence type="ECO:0000256" key="4">
    <source>
        <dbReference type="ARBA" id="ARBA00023186"/>
    </source>
</evidence>
<evidence type="ECO:0000313" key="9">
    <source>
        <dbReference type="Proteomes" id="UP001176117"/>
    </source>
</evidence>
<comment type="similarity">
    <text evidence="6">Belongs to the bacillales FliT family.</text>
</comment>
<evidence type="ECO:0000256" key="3">
    <source>
        <dbReference type="ARBA" id="ARBA00022795"/>
    </source>
</evidence>
<evidence type="ECO:0000256" key="1">
    <source>
        <dbReference type="ARBA" id="ARBA00004514"/>
    </source>
</evidence>
<accession>A0AAW7TIM1</accession>
<dbReference type="KEGG" id="agn:AFK25_13145"/>
<dbReference type="RefSeq" id="WP_019417493.1">
    <property type="nucleotide sequence ID" value="NZ_CP012152.1"/>
</dbReference>
<keyword evidence="9" id="KW-1185">Reference proteome</keyword>
<dbReference type="AlphaFoldDB" id="A0AAW7TIM1"/>
<evidence type="ECO:0000256" key="2">
    <source>
        <dbReference type="ARBA" id="ARBA00022490"/>
    </source>
</evidence>
<proteinExistence type="inferred from homology"/>
<organism evidence="8 9">
    <name type="scientific">Anoxybacillus gonensis</name>
    <dbReference type="NCBI Taxonomy" id="198467"/>
    <lineage>
        <taxon>Bacteria</taxon>
        <taxon>Bacillati</taxon>
        <taxon>Bacillota</taxon>
        <taxon>Bacilli</taxon>
        <taxon>Bacillales</taxon>
        <taxon>Anoxybacillaceae</taxon>
        <taxon>Anoxybacillus</taxon>
    </lineage>
</organism>
<protein>
    <recommendedName>
        <fullName evidence="7">Flagellar protein FliT</fullName>
    </recommendedName>
</protein>
<comment type="caution">
    <text evidence="8">The sequence shown here is derived from an EMBL/GenBank/DDBJ whole genome shotgun (WGS) entry which is preliminary data.</text>
</comment>
<dbReference type="InterPro" id="IPR008622">
    <property type="entry name" value="FliT"/>
</dbReference>
<keyword evidence="8" id="KW-0966">Cell projection</keyword>
<comment type="subcellular location">
    <subcellularLocation>
        <location evidence="1">Cytoplasm</location>
        <location evidence="1">Cytosol</location>
    </subcellularLocation>
</comment>
<keyword evidence="3" id="KW-1005">Bacterial flagellum biogenesis</keyword>
<keyword evidence="8" id="KW-0282">Flagellum</keyword>
<evidence type="ECO:0000256" key="6">
    <source>
        <dbReference type="ARBA" id="ARBA00093785"/>
    </source>
</evidence>
<name>A0AAW7TIM1_9BACL</name>
<gene>
    <name evidence="8" type="ORF">NBU54_09760</name>
</gene>
<evidence type="ECO:0000256" key="5">
    <source>
        <dbReference type="ARBA" id="ARBA00093765"/>
    </source>
</evidence>
<keyword evidence="4" id="KW-0143">Chaperone</keyword>